<dbReference type="Gene3D" id="3.40.50.300">
    <property type="entry name" value="P-loop containing nucleotide triphosphate hydrolases"/>
    <property type="match status" value="1"/>
</dbReference>
<protein>
    <recommendedName>
        <fullName evidence="3">NACHT domain-containing protein</fullName>
    </recommendedName>
</protein>
<dbReference type="PANTHER" id="PTHR10039:SF17">
    <property type="entry name" value="FUNGAL STAND N-TERMINAL GOODBYE DOMAIN-CONTAINING PROTEIN-RELATED"/>
    <property type="match status" value="1"/>
</dbReference>
<dbReference type="InterPro" id="IPR031359">
    <property type="entry name" value="NACHT_N"/>
</dbReference>
<feature type="compositionally biased region" description="Basic and acidic residues" evidence="2">
    <location>
        <begin position="31"/>
        <end position="47"/>
    </location>
</feature>
<dbReference type="FunFam" id="3.40.50.300:FF:001638">
    <property type="entry name" value="NACHT and WD40 domain protein"/>
    <property type="match status" value="1"/>
</dbReference>
<sequence length="855" mass="96277">MGENHQSKMSRFKRLFRCDKSPLPPSSGPRVDQEMPDARAAELETSIHEQSLGQGDAHGSRLPMSSTTRAEPTEQQCTSPSKSQELWNAAYESLAENKDTAQLVRSYVATLATVLKTTLSEAQVLTHLNDQTKRQDFMRKLMEEGQARLSTASNIMTGVGAVAEFIVSIKGLVDAAVQNIPQAALPWAGVCIGLQVNTILTILDILAINLCQILINPANATKSNLDGMAHVVSRMGWYCSLADCLMENYGVDESGSILPQLEKKIISLYKALLKYQMKSICFYYRHQGLQFLRELVNLDNLENNYKTLRDAEDVLRYDLDQYIKLKGKTTLEELLGRANGIVELLGDLRQTLQDNVIYQKSNLDERNKECLRDLFVVDPQDDMKKIEKNKDTLLSQANNWIFQTKEYQAFTDWNKTGSMLPSCRLLWIKGHAGTGKTMLLMGIIRELLSHSAAFAPKVSHFFCQGTVKALNTGTATLRCLIWMLLIQQPHLISHLKSKYDHAGASLFEGDCAFIALNDAFESMLKDPKLSPVYLVVDALDECEQDLGDLKRLIFTSLAISDKVKWLVSSRPTVDLSVLETKGLLVELDSQKLQKPVNAFIDHKISLLKGRPGYTDEILEQARKEVSQRAENTFLWVALVFKELDKEDGNHIVVDGMYALDIIKEIPSGLSKVYDYMMGKIEKGLRQDREYCRNVLVATLLAFRPLTLSEVGVLAQLPNKIPATIVRKCSSFLTVQNETVYLIHQSAKEYLEENYKSKLWKSKDQPAAMSHGHEDMAMYSIRAMSSGLRQNMYNLDYSFKPDNIRPPQPDPLAPIQYSCVFWADHITAANGESLDHRGVLADDGEVLTFLREKFLH</sequence>
<feature type="region of interest" description="Disordered" evidence="2">
    <location>
        <begin position="1"/>
        <end position="83"/>
    </location>
</feature>
<dbReference type="OrthoDB" id="4895690at2759"/>
<dbReference type="PROSITE" id="PS50837">
    <property type="entry name" value="NACHT"/>
    <property type="match status" value="1"/>
</dbReference>
<dbReference type="InterPro" id="IPR027417">
    <property type="entry name" value="P-loop_NTPase"/>
</dbReference>
<evidence type="ECO:0000313" key="5">
    <source>
        <dbReference type="Proteomes" id="UP000236290"/>
    </source>
</evidence>
<proteinExistence type="predicted"/>
<evidence type="ECO:0000259" key="3">
    <source>
        <dbReference type="PROSITE" id="PS50837"/>
    </source>
</evidence>
<dbReference type="AlphaFoldDB" id="A0A2K0TLN6"/>
<dbReference type="Pfam" id="PF24883">
    <property type="entry name" value="NPHP3_N"/>
    <property type="match status" value="1"/>
</dbReference>
<dbReference type="Pfam" id="PF17100">
    <property type="entry name" value="NACHT_N"/>
    <property type="match status" value="2"/>
</dbReference>
<organism evidence="4 5">
    <name type="scientific">Trichoderma harzianum</name>
    <name type="common">Hypocrea lixii</name>
    <dbReference type="NCBI Taxonomy" id="5544"/>
    <lineage>
        <taxon>Eukaryota</taxon>
        <taxon>Fungi</taxon>
        <taxon>Dikarya</taxon>
        <taxon>Ascomycota</taxon>
        <taxon>Pezizomycotina</taxon>
        <taxon>Sordariomycetes</taxon>
        <taxon>Hypocreomycetidae</taxon>
        <taxon>Hypocreales</taxon>
        <taxon>Hypocreaceae</taxon>
        <taxon>Trichoderma</taxon>
    </lineage>
</organism>
<dbReference type="InterPro" id="IPR056884">
    <property type="entry name" value="NPHP3-like_N"/>
</dbReference>
<reference evidence="4 5" key="1">
    <citation type="submission" date="2017-02" db="EMBL/GenBank/DDBJ databases">
        <title>Genomes of Trichoderma spp. with biocontrol activity.</title>
        <authorList>
            <person name="Gardiner D."/>
            <person name="Kazan K."/>
            <person name="Vos C."/>
            <person name="Harvey P."/>
        </authorList>
    </citation>
    <scope>NUCLEOTIDE SEQUENCE [LARGE SCALE GENOMIC DNA]</scope>
    <source>
        <strain evidence="4 5">Tr1</strain>
    </source>
</reference>
<evidence type="ECO:0000256" key="2">
    <source>
        <dbReference type="SAM" id="MobiDB-lite"/>
    </source>
</evidence>
<keyword evidence="1" id="KW-0677">Repeat</keyword>
<dbReference type="PANTHER" id="PTHR10039">
    <property type="entry name" value="AMELOGENIN"/>
    <property type="match status" value="1"/>
</dbReference>
<evidence type="ECO:0000256" key="1">
    <source>
        <dbReference type="ARBA" id="ARBA00022737"/>
    </source>
</evidence>
<dbReference type="Proteomes" id="UP000236290">
    <property type="component" value="Unassembled WGS sequence"/>
</dbReference>
<feature type="compositionally biased region" description="Polar residues" evidence="2">
    <location>
        <begin position="63"/>
        <end position="83"/>
    </location>
</feature>
<dbReference type="SUPFAM" id="SSF52540">
    <property type="entry name" value="P-loop containing nucleoside triphosphate hydrolases"/>
    <property type="match status" value="1"/>
</dbReference>
<gene>
    <name evidence="4" type="ORF">THARTR1_10756</name>
</gene>
<comment type="caution">
    <text evidence="4">The sequence shown here is derived from an EMBL/GenBank/DDBJ whole genome shotgun (WGS) entry which is preliminary data.</text>
</comment>
<accession>A0A2K0TLN6</accession>
<dbReference type="InterPro" id="IPR007111">
    <property type="entry name" value="NACHT_NTPase"/>
</dbReference>
<name>A0A2K0TLN6_TRIHA</name>
<dbReference type="EMBL" id="MTYI01000271">
    <property type="protein sequence ID" value="PNP46434.1"/>
    <property type="molecule type" value="Genomic_DNA"/>
</dbReference>
<evidence type="ECO:0000313" key="4">
    <source>
        <dbReference type="EMBL" id="PNP46434.1"/>
    </source>
</evidence>
<feature type="domain" description="NACHT" evidence="3">
    <location>
        <begin position="424"/>
        <end position="571"/>
    </location>
</feature>